<dbReference type="AlphaFoldDB" id="E6PYS5"/>
<evidence type="ECO:0000313" key="1">
    <source>
        <dbReference type="EMBL" id="CBI00084.1"/>
    </source>
</evidence>
<comment type="caution">
    <text evidence="1">The sequence shown here is derived from an EMBL/GenBank/DDBJ whole genome shotgun (WGS) entry which is preliminary data.</text>
</comment>
<sequence>MSSRTLIPRPYEPLMRMATLIVVASAFALAQAAQAAEHKQPPVQPATDFPAVEVHANEHLAIAAEPYNTAAQIKLFRVNYFAHGILPVRLIVTNNGDRTISLKEARILFITAAGDRIQAAEPEDVQRRLSNPGGSGSHIPMPSPIPGLHLKHKNINKKIQADFDTFEFSALTVAPHTTQAGFLFYDIDGLGDPLRGAALNLHTLRDADGKELFYFEIPFDKYLTSRSSQMN</sequence>
<dbReference type="EMBL" id="CABN01000087">
    <property type="protein sequence ID" value="CBI00084.1"/>
    <property type="molecule type" value="Genomic_DNA"/>
</dbReference>
<name>E6PYS5_9ZZZZ</name>
<organism evidence="1">
    <name type="scientific">mine drainage metagenome</name>
    <dbReference type="NCBI Taxonomy" id="410659"/>
    <lineage>
        <taxon>unclassified sequences</taxon>
        <taxon>metagenomes</taxon>
        <taxon>ecological metagenomes</taxon>
    </lineage>
</organism>
<reference evidence="1" key="1">
    <citation type="submission" date="2009-10" db="EMBL/GenBank/DDBJ databases">
        <title>Diversity of trophic interactions inside an arsenic-rich microbial ecosystem.</title>
        <authorList>
            <person name="Bertin P.N."/>
            <person name="Heinrich-Salmeron A."/>
            <person name="Pelletier E."/>
            <person name="Goulhen-Chollet F."/>
            <person name="Arsene-Ploetze F."/>
            <person name="Gallien S."/>
            <person name="Calteau A."/>
            <person name="Vallenet D."/>
            <person name="Casiot C."/>
            <person name="Chane-Woon-Ming B."/>
            <person name="Giloteaux L."/>
            <person name="Barakat M."/>
            <person name="Bonnefoy V."/>
            <person name="Bruneel O."/>
            <person name="Chandler M."/>
            <person name="Cleiss J."/>
            <person name="Duran R."/>
            <person name="Elbaz-Poulichet F."/>
            <person name="Fonknechten N."/>
            <person name="Lauga B."/>
            <person name="Mornico D."/>
            <person name="Ortet P."/>
            <person name="Schaeffer C."/>
            <person name="Siguier P."/>
            <person name="Alexander Thil Smith A."/>
            <person name="Van Dorsselaer A."/>
            <person name="Weissenbach J."/>
            <person name="Medigue C."/>
            <person name="Le Paslier D."/>
        </authorList>
    </citation>
    <scope>NUCLEOTIDE SEQUENCE</scope>
</reference>
<gene>
    <name evidence="1" type="ORF">CARN3_1066</name>
</gene>
<proteinExistence type="predicted"/>
<accession>E6PYS5</accession>
<protein>
    <submittedName>
        <fullName evidence="1">Uncharacterized protein</fullName>
    </submittedName>
</protein>